<dbReference type="Pfam" id="PF00593">
    <property type="entry name" value="TonB_dep_Rec_b-barrel"/>
    <property type="match status" value="1"/>
</dbReference>
<name>A0A7W9B320_9SPHN</name>
<reference evidence="9 10" key="1">
    <citation type="submission" date="2020-08" db="EMBL/GenBank/DDBJ databases">
        <title>Genomic Encyclopedia of Type Strains, Phase IV (KMG-IV): sequencing the most valuable type-strain genomes for metagenomic binning, comparative biology and taxonomic classification.</title>
        <authorList>
            <person name="Goeker M."/>
        </authorList>
    </citation>
    <scope>NUCLEOTIDE SEQUENCE [LARGE SCALE GENOMIC DNA]</scope>
    <source>
        <strain evidence="9 10">DSM 27163</strain>
    </source>
</reference>
<dbReference type="InterPro" id="IPR010916">
    <property type="entry name" value="TonB_box_CS"/>
</dbReference>
<keyword evidence="10" id="KW-1185">Reference proteome</keyword>
<feature type="domain" description="TonB-dependent receptor plug" evidence="8">
    <location>
        <begin position="49"/>
        <end position="168"/>
    </location>
</feature>
<dbReference type="Gene3D" id="2.40.170.20">
    <property type="entry name" value="TonB-dependent receptor, beta-barrel domain"/>
    <property type="match status" value="1"/>
</dbReference>
<evidence type="ECO:0000256" key="2">
    <source>
        <dbReference type="ARBA" id="ARBA00022729"/>
    </source>
</evidence>
<keyword evidence="3 5" id="KW-0472">Membrane</keyword>
<evidence type="ECO:0000259" key="7">
    <source>
        <dbReference type="Pfam" id="PF00593"/>
    </source>
</evidence>
<comment type="subcellular location">
    <subcellularLocation>
        <location evidence="1 5">Cell outer membrane</location>
    </subcellularLocation>
</comment>
<dbReference type="Gene3D" id="2.170.130.10">
    <property type="entry name" value="TonB-dependent receptor, plug domain"/>
    <property type="match status" value="1"/>
</dbReference>
<sequence length="1033" mass="111364">MAVMMATPALAQTEDAAAQDGETATTPTPAPDDSIVVTGSRISTRTPFNSPDPISVISPAIAAKEGKFDLASTLQSSPIAAGSTQITAAISSNFVTNGGPGAQTIDLRGLGANRTLVLLNGRRAGPAGTRGGVSSFDLNVLPASIASSVEILKTGASSVYGSDAVAGVVNIKTKTDVDGLELNFNTSVPFDGGGEQYRASAVWGKTFSRGHFLIAADYTHIKELARGDRSYLACPEAYTFREDGSRADLIDPRTGKPKCEDLAWGHVWTYNPRNNLQLDGSGGPNSGIDTSINGGTVLMQYQYPGETLGIPTYGAPSYPGDIGMPAGWFPVGYNAATLAVQNNYHPFVEEQSIIPKTTLITGYAEGSYELTDEVEAFGEFLFNRRKTYQNGWRQFWNFGFTGDIYNTGNAIGAGTIWAPGWVGYNFVSPTGITNHADNSQKVDYYRGVFGLRGQAPDDAGFFGGWRWEVYGQYSKSIGRYRSEQILQDVYDAGSFQTASCVGQTLPVSGKQCMDLPWMDPFFLRGEMTPEQVAYMFEWEEGKTVYTQKTVEASVSGSLFELPAGPVAVALGINGREDRINDVPGELTRSGNAWGASTAGITAGKSFTKEAFAELNIPLLANRPFFEELTLSAAARVTSVKATRKSDGTFDEDNGNWTYKLGANWALNDWLRFRASYGTSFRAPALFEQFLADETSFPTQGRIDPCINWGTGLAQGTTSQRVADNCAADGIPSNHTGTGVTATAVSRGGLGKLEAETSKALVVGTVLTPRFSFLPDTTINLAVDYFDIKVKGEIAQLGAANILFGCYDSENFPNEPLCDLFTRGQNNAPNNVDMVFDQFVNVARQRNSGVDVELNLRHDLGNAGRLSFTAGMTFQTKDDFQLLPTSPTTSDNGESGSPKWVGDFRATWETDGGFTLFYGMNVIGSTSDVGDFLDRNGGDPCLDSFRPDDPSVPLRGRYCPKLKAPTTFYHNVSITQEIADRFEITFGIANLFNTRPPRVSVLNGGQISTLGPVIVASQYPFDGRRAFLNIKSKF</sequence>
<proteinExistence type="inferred from homology"/>
<organism evidence="9 10">
    <name type="scientific">Sphingopyxis panaciterrulae</name>
    <dbReference type="NCBI Taxonomy" id="462372"/>
    <lineage>
        <taxon>Bacteria</taxon>
        <taxon>Pseudomonadati</taxon>
        <taxon>Pseudomonadota</taxon>
        <taxon>Alphaproteobacteria</taxon>
        <taxon>Sphingomonadales</taxon>
        <taxon>Sphingomonadaceae</taxon>
        <taxon>Sphingopyxis</taxon>
    </lineage>
</organism>
<dbReference type="InterPro" id="IPR036942">
    <property type="entry name" value="Beta-barrel_TonB_sf"/>
</dbReference>
<keyword evidence="4" id="KW-0998">Cell outer membrane</keyword>
<protein>
    <submittedName>
        <fullName evidence="9">Iron complex outermembrane receptor protein</fullName>
    </submittedName>
</protein>
<evidence type="ECO:0000259" key="8">
    <source>
        <dbReference type="Pfam" id="PF07715"/>
    </source>
</evidence>
<dbReference type="PANTHER" id="PTHR47234">
    <property type="match status" value="1"/>
</dbReference>
<dbReference type="SUPFAM" id="SSF56935">
    <property type="entry name" value="Porins"/>
    <property type="match status" value="1"/>
</dbReference>
<keyword evidence="5" id="KW-0798">TonB box</keyword>
<evidence type="ECO:0000313" key="10">
    <source>
        <dbReference type="Proteomes" id="UP000537161"/>
    </source>
</evidence>
<evidence type="ECO:0000256" key="1">
    <source>
        <dbReference type="ARBA" id="ARBA00004442"/>
    </source>
</evidence>
<keyword evidence="9" id="KW-0675">Receptor</keyword>
<comment type="caution">
    <text evidence="9">The sequence shown here is derived from an EMBL/GenBank/DDBJ whole genome shotgun (WGS) entry which is preliminary data.</text>
</comment>
<keyword evidence="2" id="KW-0732">Signal</keyword>
<gene>
    <name evidence="9" type="ORF">FHR21_000658</name>
</gene>
<evidence type="ECO:0000256" key="5">
    <source>
        <dbReference type="RuleBase" id="RU003357"/>
    </source>
</evidence>
<evidence type="ECO:0000256" key="3">
    <source>
        <dbReference type="ARBA" id="ARBA00023136"/>
    </source>
</evidence>
<evidence type="ECO:0000313" key="9">
    <source>
        <dbReference type="EMBL" id="MBB5705333.1"/>
    </source>
</evidence>
<dbReference type="GO" id="GO:0009279">
    <property type="term" value="C:cell outer membrane"/>
    <property type="evidence" value="ECO:0007669"/>
    <property type="project" value="UniProtKB-SubCell"/>
</dbReference>
<dbReference type="PANTHER" id="PTHR47234:SF2">
    <property type="entry name" value="TONB-DEPENDENT RECEPTOR"/>
    <property type="match status" value="1"/>
</dbReference>
<evidence type="ECO:0000256" key="4">
    <source>
        <dbReference type="ARBA" id="ARBA00023237"/>
    </source>
</evidence>
<dbReference type="Proteomes" id="UP000537161">
    <property type="component" value="Unassembled WGS sequence"/>
</dbReference>
<evidence type="ECO:0000256" key="6">
    <source>
        <dbReference type="SAM" id="MobiDB-lite"/>
    </source>
</evidence>
<comment type="similarity">
    <text evidence="5">Belongs to the TonB-dependent receptor family.</text>
</comment>
<dbReference type="InterPro" id="IPR012910">
    <property type="entry name" value="Plug_dom"/>
</dbReference>
<feature type="region of interest" description="Disordered" evidence="6">
    <location>
        <begin position="13"/>
        <end position="34"/>
    </location>
</feature>
<dbReference type="AlphaFoldDB" id="A0A7W9B320"/>
<dbReference type="Pfam" id="PF07715">
    <property type="entry name" value="Plug"/>
    <property type="match status" value="1"/>
</dbReference>
<dbReference type="EMBL" id="JACIJH010000001">
    <property type="protein sequence ID" value="MBB5705333.1"/>
    <property type="molecule type" value="Genomic_DNA"/>
</dbReference>
<feature type="domain" description="TonB-dependent receptor-like beta-barrel" evidence="7">
    <location>
        <begin position="399"/>
        <end position="990"/>
    </location>
</feature>
<accession>A0A7W9B320</accession>
<dbReference type="PROSITE" id="PS00430">
    <property type="entry name" value="TONB_DEPENDENT_REC_1"/>
    <property type="match status" value="1"/>
</dbReference>
<dbReference type="InterPro" id="IPR037066">
    <property type="entry name" value="Plug_dom_sf"/>
</dbReference>
<dbReference type="InterPro" id="IPR000531">
    <property type="entry name" value="Beta-barrel_TonB"/>
</dbReference>